<dbReference type="STRING" id="1965070.A0A3S3PG51"/>
<reference evidence="6 8" key="1">
    <citation type="journal article" date="2018" name="Gigascience">
        <title>Genomes of trombidid mites reveal novel predicted allergens and laterally-transferred genes associated with secondary metabolism.</title>
        <authorList>
            <person name="Dong X."/>
            <person name="Chaisiri K."/>
            <person name="Xia D."/>
            <person name="Armstrong S.D."/>
            <person name="Fang Y."/>
            <person name="Donnelly M.J."/>
            <person name="Kadowaki T."/>
            <person name="McGarry J.W."/>
            <person name="Darby A.C."/>
            <person name="Makepeace B.L."/>
        </authorList>
    </citation>
    <scope>NUCLEOTIDE SEQUENCE [LARGE SCALE GENOMIC DNA]</scope>
    <source>
        <strain evidence="6">UoL-WK</strain>
    </source>
</reference>
<dbReference type="PANTHER" id="PTHR13126:SF0">
    <property type="entry name" value="ATP SYNTHASE MITOCHONDRIAL F1 COMPLEX ASSEMBLY FACTOR 1"/>
    <property type="match status" value="1"/>
</dbReference>
<comment type="similarity">
    <text evidence="2">Belongs to the ATP11 family.</text>
</comment>
<gene>
    <name evidence="6" type="ORF">B4U79_00144</name>
    <name evidence="7" type="ORF">B4U79_11934</name>
</gene>
<keyword evidence="3" id="KW-0809">Transit peptide</keyword>
<evidence type="ECO:0000313" key="7">
    <source>
        <dbReference type="EMBL" id="RWS15568.1"/>
    </source>
</evidence>
<evidence type="ECO:0000313" key="8">
    <source>
        <dbReference type="Proteomes" id="UP000285301"/>
    </source>
</evidence>
<evidence type="ECO:0000313" key="6">
    <source>
        <dbReference type="EMBL" id="RWS08979.1"/>
    </source>
</evidence>
<protein>
    <submittedName>
        <fullName evidence="6">ATP synthase mitochondrial F1 complex assembly factor 1-like protein</fullName>
    </submittedName>
</protein>
<comment type="subcellular location">
    <subcellularLocation>
        <location evidence="1">Mitochondrion</location>
    </subcellularLocation>
</comment>
<organism evidence="6 8">
    <name type="scientific">Dinothrombium tinctorium</name>
    <dbReference type="NCBI Taxonomy" id="1965070"/>
    <lineage>
        <taxon>Eukaryota</taxon>
        <taxon>Metazoa</taxon>
        <taxon>Ecdysozoa</taxon>
        <taxon>Arthropoda</taxon>
        <taxon>Chelicerata</taxon>
        <taxon>Arachnida</taxon>
        <taxon>Acari</taxon>
        <taxon>Acariformes</taxon>
        <taxon>Trombidiformes</taxon>
        <taxon>Prostigmata</taxon>
        <taxon>Anystina</taxon>
        <taxon>Parasitengona</taxon>
        <taxon>Trombidioidea</taxon>
        <taxon>Trombidiidae</taxon>
        <taxon>Dinothrombium</taxon>
    </lineage>
</organism>
<keyword evidence="4" id="KW-0496">Mitochondrion</keyword>
<feature type="region of interest" description="Disordered" evidence="5">
    <location>
        <begin position="33"/>
        <end position="55"/>
    </location>
</feature>
<dbReference type="InterPro" id="IPR010591">
    <property type="entry name" value="ATP11"/>
</dbReference>
<keyword evidence="8" id="KW-1185">Reference proteome</keyword>
<reference evidence="6" key="2">
    <citation type="submission" date="2018-11" db="EMBL/GenBank/DDBJ databases">
        <title>Trombidioid mite genomics.</title>
        <authorList>
            <person name="Dong X."/>
        </authorList>
    </citation>
    <scope>NUCLEOTIDE SEQUENCE</scope>
    <source>
        <strain evidence="6">UoL-WK</strain>
    </source>
</reference>
<name>A0A3S3PG51_9ACAR</name>
<dbReference type="OrthoDB" id="16535at2759"/>
<evidence type="ECO:0000256" key="3">
    <source>
        <dbReference type="ARBA" id="ARBA00022946"/>
    </source>
</evidence>
<sequence length="305" mass="35590">MLSNLIIRKEVNKCRFALPFSLRLVAERSVQSTNSSPSSVLRSKQSNGNREKNLEQNPFYAKYAEKIAKVKQNSSETVKRIDAAIEDKEAIELKDRVKRMQTLYTNDPQKASDKWFSSKSLKEVVKLDLLMNHTADEIVDIWSKYHRDKANCVYAVIPTDKYEQIYKTSREFPLFIYPIPRPNADGTNAENDSHYEFMLGQFNGHEIYFTPLIMYQTHKENATPVMVIHHYPELQNSKNLVLMSGEYDSKMLNLLEAQCLSNQIQLYYAGEDIKKRLLLYKFNREPNCFSYIEVINEFQNSLVIK</sequence>
<evidence type="ECO:0000256" key="2">
    <source>
        <dbReference type="ARBA" id="ARBA00009116"/>
    </source>
</evidence>
<dbReference type="Proteomes" id="UP000285301">
    <property type="component" value="Unassembled WGS sequence"/>
</dbReference>
<dbReference type="GO" id="GO:0033615">
    <property type="term" value="P:mitochondrial proton-transporting ATP synthase complex assembly"/>
    <property type="evidence" value="ECO:0007669"/>
    <property type="project" value="TreeGrafter"/>
</dbReference>
<dbReference type="AlphaFoldDB" id="A0A3S3PG51"/>
<proteinExistence type="inferred from homology"/>
<dbReference type="GO" id="GO:0005739">
    <property type="term" value="C:mitochondrion"/>
    <property type="evidence" value="ECO:0007669"/>
    <property type="project" value="UniProtKB-SubCell"/>
</dbReference>
<evidence type="ECO:0000256" key="4">
    <source>
        <dbReference type="ARBA" id="ARBA00023128"/>
    </source>
</evidence>
<evidence type="ECO:0000256" key="1">
    <source>
        <dbReference type="ARBA" id="ARBA00004173"/>
    </source>
</evidence>
<dbReference type="EMBL" id="NCKU01002702">
    <property type="protein sequence ID" value="RWS08979.1"/>
    <property type="molecule type" value="Genomic_DNA"/>
</dbReference>
<accession>A0A3S3PG51</accession>
<dbReference type="EMBL" id="NCKU01000421">
    <property type="protein sequence ID" value="RWS15568.1"/>
    <property type="molecule type" value="Genomic_DNA"/>
</dbReference>
<dbReference type="Pfam" id="PF06644">
    <property type="entry name" value="ATP11"/>
    <property type="match status" value="1"/>
</dbReference>
<dbReference type="PANTHER" id="PTHR13126">
    <property type="entry name" value="CHAPERONE ATP11"/>
    <property type="match status" value="1"/>
</dbReference>
<comment type="caution">
    <text evidence="6">The sequence shown here is derived from an EMBL/GenBank/DDBJ whole genome shotgun (WGS) entry which is preliminary data.</text>
</comment>
<evidence type="ECO:0000256" key="5">
    <source>
        <dbReference type="SAM" id="MobiDB-lite"/>
    </source>
</evidence>